<dbReference type="EMBL" id="VCUZ02000011">
    <property type="protein sequence ID" value="TRD68234.1"/>
    <property type="molecule type" value="Genomic_DNA"/>
</dbReference>
<dbReference type="AlphaFoldDB" id="A0A500NUC3"/>
<name>A0A500NUC3_SALMU</name>
<keyword evidence="1" id="KW-0472">Membrane</keyword>
<keyword evidence="1" id="KW-1133">Transmembrane helix</keyword>
<proteinExistence type="predicted"/>
<sequence>MRELFYLAKFMYVFFAVGLGFISFCITVPVFGADALRGNFPPPLSWGLVLITFLLFFTANHIYKNGKRKLEDKLKSINFSASNGLQLFNPIAERYIGINLITQKIVLISLTSKQPIIELPLKVLSGYELRGSNLTLKLNDYDTPSFAMSHNSGFRDRLDVYLNS</sequence>
<comment type="caution">
    <text evidence="3">The sequence shown here is derived from an EMBL/GenBank/DDBJ whole genome shotgun (WGS) entry which is preliminary data.</text>
</comment>
<evidence type="ECO:0000313" key="2">
    <source>
        <dbReference type="EMBL" id="EDF4291122.1"/>
    </source>
</evidence>
<reference evidence="2" key="1">
    <citation type="submission" date="2018-07" db="EMBL/GenBank/DDBJ databases">
        <authorList>
            <consortium name="PulseNet: The National Subtyping Network for Foodborne Disease Surveillance"/>
            <person name="Tarr C.L."/>
            <person name="Trees E."/>
            <person name="Katz L.S."/>
            <person name="Carleton-Romer H.A."/>
            <person name="Stroika S."/>
            <person name="Kucerova Z."/>
            <person name="Roache K.F."/>
            <person name="Sabol A.L."/>
            <person name="Besser J."/>
            <person name="Gerner-Smidt P."/>
        </authorList>
    </citation>
    <scope>NUCLEOTIDE SEQUENCE</scope>
    <source>
        <strain evidence="2">PNUSAS007787</strain>
    </source>
</reference>
<organism evidence="3 4">
    <name type="scientific">Salmonella muenchen</name>
    <dbReference type="NCBI Taxonomy" id="596"/>
    <lineage>
        <taxon>Bacteria</taxon>
        <taxon>Pseudomonadati</taxon>
        <taxon>Pseudomonadota</taxon>
        <taxon>Gammaproteobacteria</taxon>
        <taxon>Enterobacterales</taxon>
        <taxon>Enterobacteriaceae</taxon>
        <taxon>Salmonella</taxon>
    </lineage>
</organism>
<evidence type="ECO:0000256" key="1">
    <source>
        <dbReference type="SAM" id="Phobius"/>
    </source>
</evidence>
<evidence type="ECO:0000313" key="3">
    <source>
        <dbReference type="EMBL" id="TRD68234.1"/>
    </source>
</evidence>
<dbReference type="Proteomes" id="UP000318962">
    <property type="component" value="Unassembled WGS sequence"/>
</dbReference>
<protein>
    <recommendedName>
        <fullName evidence="5">Transmembrane protein</fullName>
    </recommendedName>
</protein>
<evidence type="ECO:0008006" key="5">
    <source>
        <dbReference type="Google" id="ProtNLM"/>
    </source>
</evidence>
<feature type="transmembrane region" description="Helical" evidence="1">
    <location>
        <begin position="44"/>
        <end position="63"/>
    </location>
</feature>
<dbReference type="EMBL" id="AAMAUL010000012">
    <property type="protein sequence ID" value="EDF4291122.1"/>
    <property type="molecule type" value="Genomic_DNA"/>
</dbReference>
<keyword evidence="1" id="KW-0812">Transmembrane</keyword>
<reference evidence="3 4" key="2">
    <citation type="journal article" date="2019" name="Appl. Environ. Microbiol.">
        <title>Clinically Unreported Salmonellosis Outbreak Detected via Comparative Genomic Analysis of Municipal Wastewater Salmonella Isolates.</title>
        <authorList>
            <person name="Diemert S."/>
            <person name="Yan T."/>
        </authorList>
    </citation>
    <scope>NUCLEOTIDE SEQUENCE [LARGE SCALE GENOMIC DNA]</scope>
    <source>
        <strain evidence="3 4">HIY0178</strain>
    </source>
</reference>
<feature type="transmembrane region" description="Helical" evidence="1">
    <location>
        <begin position="12"/>
        <end position="32"/>
    </location>
</feature>
<dbReference type="RefSeq" id="WP_023228530.1">
    <property type="nucleotide sequence ID" value="NZ_MLVL01000013.1"/>
</dbReference>
<gene>
    <name evidence="2" type="ORF">BZ227_22015</name>
    <name evidence="3" type="ORF">FG699_022915</name>
</gene>
<evidence type="ECO:0000313" key="4">
    <source>
        <dbReference type="Proteomes" id="UP000318962"/>
    </source>
</evidence>
<accession>A0A500NUC3</accession>